<dbReference type="EMBL" id="GBRH01245515">
    <property type="protein sequence ID" value="JAD52380.1"/>
    <property type="molecule type" value="Transcribed_RNA"/>
</dbReference>
<accession>A0A0A9ATX3</accession>
<proteinExistence type="predicted"/>
<sequence>MPKWKWGGRRRRGEAPTGVVRCALFCSEPLGRNI</sequence>
<evidence type="ECO:0000313" key="1">
    <source>
        <dbReference type="EMBL" id="JAD52380.1"/>
    </source>
</evidence>
<reference evidence="1" key="2">
    <citation type="journal article" date="2015" name="Data Brief">
        <title>Shoot transcriptome of the giant reed, Arundo donax.</title>
        <authorList>
            <person name="Barrero R.A."/>
            <person name="Guerrero F.D."/>
            <person name="Moolhuijzen P."/>
            <person name="Goolsby J.A."/>
            <person name="Tidwell J."/>
            <person name="Bellgard S.E."/>
            <person name="Bellgard M.I."/>
        </authorList>
    </citation>
    <scope>NUCLEOTIDE SEQUENCE</scope>
    <source>
        <tissue evidence="1">Shoot tissue taken approximately 20 cm above the soil surface</tissue>
    </source>
</reference>
<dbReference type="AlphaFoldDB" id="A0A0A9ATX3"/>
<protein>
    <submittedName>
        <fullName evidence="1">Uncharacterized protein</fullName>
    </submittedName>
</protein>
<name>A0A0A9ATX3_ARUDO</name>
<organism evidence="1">
    <name type="scientific">Arundo donax</name>
    <name type="common">Giant reed</name>
    <name type="synonym">Donax arundinaceus</name>
    <dbReference type="NCBI Taxonomy" id="35708"/>
    <lineage>
        <taxon>Eukaryota</taxon>
        <taxon>Viridiplantae</taxon>
        <taxon>Streptophyta</taxon>
        <taxon>Embryophyta</taxon>
        <taxon>Tracheophyta</taxon>
        <taxon>Spermatophyta</taxon>
        <taxon>Magnoliopsida</taxon>
        <taxon>Liliopsida</taxon>
        <taxon>Poales</taxon>
        <taxon>Poaceae</taxon>
        <taxon>PACMAD clade</taxon>
        <taxon>Arundinoideae</taxon>
        <taxon>Arundineae</taxon>
        <taxon>Arundo</taxon>
    </lineage>
</organism>
<reference evidence="1" key="1">
    <citation type="submission" date="2014-09" db="EMBL/GenBank/DDBJ databases">
        <authorList>
            <person name="Magalhaes I.L.F."/>
            <person name="Oliveira U."/>
            <person name="Santos F.R."/>
            <person name="Vidigal T.H.D.A."/>
            <person name="Brescovit A.D."/>
            <person name="Santos A.J."/>
        </authorList>
    </citation>
    <scope>NUCLEOTIDE SEQUENCE</scope>
    <source>
        <tissue evidence="1">Shoot tissue taken approximately 20 cm above the soil surface</tissue>
    </source>
</reference>